<dbReference type="Pfam" id="PF01272">
    <property type="entry name" value="GreA_GreB"/>
    <property type="match status" value="1"/>
</dbReference>
<dbReference type="Proteomes" id="UP000321497">
    <property type="component" value="Unassembled WGS sequence"/>
</dbReference>
<keyword evidence="3" id="KW-0251">Elongation factor</keyword>
<dbReference type="InterPro" id="IPR023459">
    <property type="entry name" value="Tscrpt_elong_fac_GreA/B_fam"/>
</dbReference>
<comment type="caution">
    <text evidence="3">The sequence shown here is derived from an EMBL/GenBank/DDBJ whole genome shotgun (WGS) entry which is preliminary data.</text>
</comment>
<dbReference type="OrthoDB" id="1094048at2"/>
<dbReference type="Gene3D" id="3.10.50.30">
    <property type="entry name" value="Transcription elongation factor, GreA/GreB, C-terminal domain"/>
    <property type="match status" value="1"/>
</dbReference>
<gene>
    <name evidence="3" type="ORF">ESU54_17335</name>
</gene>
<sequence>MSRGFVKEGDQEETPIIPPRAALPAGATNYVTPMGMELLQAEREELEDERAMLPTTDEQQRRVELAVINGKLDLLNERIASARILDPASQPKEEVRFGATVTYKINSSPTPQTFQIVGVDEADVAKKKIAFVAPIAVALTGQSIGSIVLLNMGGETRKLEVVDIQYG</sequence>
<name>A0A5C6YUQ2_9FLAO</name>
<evidence type="ECO:0000256" key="1">
    <source>
        <dbReference type="SAM" id="MobiDB-lite"/>
    </source>
</evidence>
<proteinExistence type="predicted"/>
<feature type="region of interest" description="Disordered" evidence="1">
    <location>
        <begin position="1"/>
        <end position="21"/>
    </location>
</feature>
<organism evidence="3 4">
    <name type="scientific">Aequorivita antarctica</name>
    <dbReference type="NCBI Taxonomy" id="153266"/>
    <lineage>
        <taxon>Bacteria</taxon>
        <taxon>Pseudomonadati</taxon>
        <taxon>Bacteroidota</taxon>
        <taxon>Flavobacteriia</taxon>
        <taxon>Flavobacteriales</taxon>
        <taxon>Flavobacteriaceae</taxon>
        <taxon>Aequorivita</taxon>
    </lineage>
</organism>
<dbReference type="PANTHER" id="PTHR30437:SF4">
    <property type="entry name" value="TRANSCRIPTION ELONGATION FACTOR GREA"/>
    <property type="match status" value="1"/>
</dbReference>
<reference evidence="3 4" key="1">
    <citation type="submission" date="2019-08" db="EMBL/GenBank/DDBJ databases">
        <title>Genome of Aequorivita antarctica SW49 (type strain).</title>
        <authorList>
            <person name="Bowman J.P."/>
        </authorList>
    </citation>
    <scope>NUCLEOTIDE SEQUENCE [LARGE SCALE GENOMIC DNA]</scope>
    <source>
        <strain evidence="3 4">SW49</strain>
    </source>
</reference>
<evidence type="ECO:0000313" key="3">
    <source>
        <dbReference type="EMBL" id="TXD71317.1"/>
    </source>
</evidence>
<dbReference type="GO" id="GO:0006354">
    <property type="term" value="P:DNA-templated transcription elongation"/>
    <property type="evidence" value="ECO:0007669"/>
    <property type="project" value="TreeGrafter"/>
</dbReference>
<evidence type="ECO:0000313" key="4">
    <source>
        <dbReference type="Proteomes" id="UP000321497"/>
    </source>
</evidence>
<keyword evidence="4" id="KW-1185">Reference proteome</keyword>
<dbReference type="GO" id="GO:0032784">
    <property type="term" value="P:regulation of DNA-templated transcription elongation"/>
    <property type="evidence" value="ECO:0007669"/>
    <property type="project" value="InterPro"/>
</dbReference>
<dbReference type="PIRSF" id="PIRSF006092">
    <property type="entry name" value="GreA_GreB"/>
    <property type="match status" value="1"/>
</dbReference>
<dbReference type="EMBL" id="VORT01000022">
    <property type="protein sequence ID" value="TXD71317.1"/>
    <property type="molecule type" value="Genomic_DNA"/>
</dbReference>
<dbReference type="GO" id="GO:0003677">
    <property type="term" value="F:DNA binding"/>
    <property type="evidence" value="ECO:0007669"/>
    <property type="project" value="InterPro"/>
</dbReference>
<dbReference type="GO" id="GO:0003746">
    <property type="term" value="F:translation elongation factor activity"/>
    <property type="evidence" value="ECO:0007669"/>
    <property type="project" value="UniProtKB-KW"/>
</dbReference>
<evidence type="ECO:0000259" key="2">
    <source>
        <dbReference type="Pfam" id="PF01272"/>
    </source>
</evidence>
<dbReference type="GO" id="GO:0070063">
    <property type="term" value="F:RNA polymerase binding"/>
    <property type="evidence" value="ECO:0007669"/>
    <property type="project" value="InterPro"/>
</dbReference>
<dbReference type="AlphaFoldDB" id="A0A5C6YUQ2"/>
<protein>
    <submittedName>
        <fullName evidence="3">GreA/GreB family elongation factor</fullName>
    </submittedName>
</protein>
<dbReference type="PANTHER" id="PTHR30437">
    <property type="entry name" value="TRANSCRIPTION ELONGATION FACTOR GREA"/>
    <property type="match status" value="1"/>
</dbReference>
<dbReference type="InterPro" id="IPR001437">
    <property type="entry name" value="Tscrpt_elong_fac_GreA/B_C"/>
</dbReference>
<dbReference type="RefSeq" id="WP_111845787.1">
    <property type="nucleotide sequence ID" value="NZ_UEGI01000025.1"/>
</dbReference>
<accession>A0A5C6YUQ2</accession>
<feature type="domain" description="Transcription elongation factor GreA/GreB C-terminal" evidence="2">
    <location>
        <begin position="90"/>
        <end position="166"/>
    </location>
</feature>
<dbReference type="InterPro" id="IPR036953">
    <property type="entry name" value="GreA/GreB_C_sf"/>
</dbReference>
<dbReference type="SUPFAM" id="SSF54534">
    <property type="entry name" value="FKBP-like"/>
    <property type="match status" value="1"/>
</dbReference>
<keyword evidence="3" id="KW-0648">Protein biosynthesis</keyword>